<dbReference type="EMBL" id="NXLQ01000062">
    <property type="protein sequence ID" value="RDU61304.1"/>
    <property type="molecule type" value="Genomic_DNA"/>
</dbReference>
<gene>
    <name evidence="1" type="ORF">CQA53_10345</name>
</gene>
<dbReference type="AlphaFoldDB" id="A0A3D8I971"/>
<comment type="caution">
    <text evidence="1">The sequence shown here is derived from an EMBL/GenBank/DDBJ whole genome shotgun (WGS) entry which is preliminary data.</text>
</comment>
<evidence type="ECO:0000313" key="1">
    <source>
        <dbReference type="EMBL" id="RDU61304.1"/>
    </source>
</evidence>
<proteinExistence type="predicted"/>
<name>A0A3D8I971_9HELI</name>
<accession>A0A3D8I971</accession>
<organism evidence="1 2">
    <name type="scientific">Helicobacter didelphidarum</name>
    <dbReference type="NCBI Taxonomy" id="2040648"/>
    <lineage>
        <taxon>Bacteria</taxon>
        <taxon>Pseudomonadati</taxon>
        <taxon>Campylobacterota</taxon>
        <taxon>Epsilonproteobacteria</taxon>
        <taxon>Campylobacterales</taxon>
        <taxon>Helicobacteraceae</taxon>
        <taxon>Helicobacter</taxon>
    </lineage>
</organism>
<dbReference type="RefSeq" id="WP_115543889.1">
    <property type="nucleotide sequence ID" value="NZ_NXLQ01000062.1"/>
</dbReference>
<evidence type="ECO:0000313" key="2">
    <source>
        <dbReference type="Proteomes" id="UP000256379"/>
    </source>
</evidence>
<reference evidence="1 2" key="1">
    <citation type="submission" date="2018-04" db="EMBL/GenBank/DDBJ databases">
        <title>Novel Campyloabacter and Helicobacter Species and Strains.</title>
        <authorList>
            <person name="Mannion A.J."/>
            <person name="Shen Z."/>
            <person name="Fox J.G."/>
        </authorList>
    </citation>
    <scope>NUCLEOTIDE SEQUENCE [LARGE SCALE GENOMIC DNA]</scope>
    <source>
        <strain evidence="1 2">MIT 17-337</strain>
    </source>
</reference>
<protein>
    <submittedName>
        <fullName evidence="1">Uncharacterized protein</fullName>
    </submittedName>
</protein>
<keyword evidence="2" id="KW-1185">Reference proteome</keyword>
<sequence length="117" mass="13950">MNLFKSVISYIKNTEIYKQYRYYRKEKGGFEYDVKYFTTRHRAIFGYTPDFSNPQTFNEKIIHRILYDRNPIYTILADKLKARIYIAQQLKSLAYNQEHTHIDNHQDSRILMGGGGG</sequence>
<dbReference type="OrthoDB" id="5327126at2"/>
<dbReference type="Proteomes" id="UP000256379">
    <property type="component" value="Unassembled WGS sequence"/>
</dbReference>